<keyword evidence="1" id="KW-0812">Transmembrane</keyword>
<evidence type="ECO:0008006" key="4">
    <source>
        <dbReference type="Google" id="ProtNLM"/>
    </source>
</evidence>
<name>A0A4R1R9W2_9FLAO</name>
<keyword evidence="3" id="KW-1185">Reference proteome</keyword>
<reference evidence="2 3" key="1">
    <citation type="submission" date="2019-03" db="EMBL/GenBank/DDBJ databases">
        <title>Genomic Encyclopedia of Type Strains, Phase IV (KMG-IV): sequencing the most valuable type-strain genomes for metagenomic binning, comparative biology and taxonomic classification.</title>
        <authorList>
            <person name="Goeker M."/>
        </authorList>
    </citation>
    <scope>NUCLEOTIDE SEQUENCE [LARGE SCALE GENOMIC DNA]</scope>
    <source>
        <strain evidence="2 3">DSM 18792</strain>
    </source>
</reference>
<dbReference type="EMBL" id="SLUP01000013">
    <property type="protein sequence ID" value="TCL62478.1"/>
    <property type="molecule type" value="Genomic_DNA"/>
</dbReference>
<sequence length="221" mass="25811">MKIEENIYTMFKKNNLIVWLLIGLTTVVVISSFAFCFYVYKHSQQNLFAITENGILVPLEKLDDKKDKLKQVKSNVDYMVSLYYDIDGFTMKEKKEKLFWLLGKQPTEVVKDRDKKGYFNTFLSINGLTQHALIDQSSWKVYSVDDPYKVSFNVVIVRINDDSKTYYTSEVIATLKEVNRNYPFNPYGLLITNLSENLTQLDEAGFKETMRNNLIENNQND</sequence>
<dbReference type="RefSeq" id="WP_132219407.1">
    <property type="nucleotide sequence ID" value="NZ_OX156936.1"/>
</dbReference>
<keyword evidence="1" id="KW-1133">Transmembrane helix</keyword>
<evidence type="ECO:0000313" key="3">
    <source>
        <dbReference type="Proteomes" id="UP000295455"/>
    </source>
</evidence>
<accession>A0A4R1R9W2</accession>
<feature type="transmembrane region" description="Helical" evidence="1">
    <location>
        <begin position="16"/>
        <end position="40"/>
    </location>
</feature>
<dbReference type="AlphaFoldDB" id="A0A4R1R9W2"/>
<keyword evidence="1" id="KW-0472">Membrane</keyword>
<dbReference type="Proteomes" id="UP000295455">
    <property type="component" value="Unassembled WGS sequence"/>
</dbReference>
<evidence type="ECO:0000256" key="1">
    <source>
        <dbReference type="SAM" id="Phobius"/>
    </source>
</evidence>
<gene>
    <name evidence="2" type="ORF">EV196_11319</name>
</gene>
<organism evidence="2 3">
    <name type="scientific">Mariniflexile fucanivorans</name>
    <dbReference type="NCBI Taxonomy" id="264023"/>
    <lineage>
        <taxon>Bacteria</taxon>
        <taxon>Pseudomonadati</taxon>
        <taxon>Bacteroidota</taxon>
        <taxon>Flavobacteriia</taxon>
        <taxon>Flavobacteriales</taxon>
        <taxon>Flavobacteriaceae</taxon>
        <taxon>Mariniflexile</taxon>
    </lineage>
</organism>
<dbReference type="OrthoDB" id="1039148at2"/>
<evidence type="ECO:0000313" key="2">
    <source>
        <dbReference type="EMBL" id="TCL62478.1"/>
    </source>
</evidence>
<proteinExistence type="predicted"/>
<comment type="caution">
    <text evidence="2">The sequence shown here is derived from an EMBL/GenBank/DDBJ whole genome shotgun (WGS) entry which is preliminary data.</text>
</comment>
<protein>
    <recommendedName>
        <fullName evidence="4">Conjugative transposon TraK protein</fullName>
    </recommendedName>
</protein>